<dbReference type="Pfam" id="PF00251">
    <property type="entry name" value="Glyco_hydro_32N"/>
    <property type="match status" value="1"/>
</dbReference>
<sequence length="582" mass="65319">MLVPAGCEGMATPAEPATPAQSYHRKDPVLHEQEFMAPQHVLYSRPLFHLTAPRGWLNDPCGLGYDPASALHHLSFQWNPKGNDWEDISWRHSVSYDLISWKVFPEPCLAFSAEYDQCGKFTGCFRASNLNGEAGALTYLYTSVRRLPLHYTLPYVVGSESLSMTVSNDNGITWQRPDFNSILPSPPPDVNVTGWRDPYIGVWAAKPAEYGRLSSSSLCGFLSGGIAGQTPTVFVYSTNPNDLREWKYAGSLVNIGLNVRPSRWSGDLGVNWETANWVGLTDDEEVTKNFIIMGVEGCLVSESEQKRVSRSQSWMAVDYTFSGIFGHGCAYAANSFWDPVTLQHVVYCWIMEQDLPDGSRHQQGWSGVISVPRVVKLITLRNKKANTKGTFIVRTLGIEPDPRLEKIRKDPQSVANTRLEDRQYCENSLSLTTSRWELKAEFSIGELCKVVGIEVEHDSDPHNRTVLAWEPCNEAFWIQRPSPYDPNINHAPETAPHTLFTFIDKNGREQEETLRIHAFSNRNVLEVFVNERTVISTRVYTPCVESFAGLRFFAELTPTALNSKHTPAVLLQADLLDGLEVA</sequence>
<dbReference type="SUPFAM" id="SSF49899">
    <property type="entry name" value="Concanavalin A-like lectins/glucanases"/>
    <property type="match status" value="1"/>
</dbReference>
<evidence type="ECO:0000256" key="5">
    <source>
        <dbReference type="RuleBase" id="RU362110"/>
    </source>
</evidence>
<evidence type="ECO:0000259" key="7">
    <source>
        <dbReference type="Pfam" id="PF00251"/>
    </source>
</evidence>
<protein>
    <submittedName>
        <fullName evidence="9">Glycosyl hydrolase</fullName>
    </submittedName>
</protein>
<dbReference type="OrthoDB" id="202537at2759"/>
<evidence type="ECO:0000256" key="4">
    <source>
        <dbReference type="ARBA" id="ARBA00023295"/>
    </source>
</evidence>
<feature type="domain" description="Glycosyl hydrolase family 32 N-terminal" evidence="7">
    <location>
        <begin position="49"/>
        <end position="379"/>
    </location>
</feature>
<dbReference type="InterPro" id="IPR001362">
    <property type="entry name" value="Glyco_hydro_32"/>
</dbReference>
<evidence type="ECO:0000256" key="1">
    <source>
        <dbReference type="ARBA" id="ARBA00009902"/>
    </source>
</evidence>
<organism evidence="9 10">
    <name type="scientific">Aspergillus leporis</name>
    <dbReference type="NCBI Taxonomy" id="41062"/>
    <lineage>
        <taxon>Eukaryota</taxon>
        <taxon>Fungi</taxon>
        <taxon>Dikarya</taxon>
        <taxon>Ascomycota</taxon>
        <taxon>Pezizomycotina</taxon>
        <taxon>Eurotiomycetes</taxon>
        <taxon>Eurotiomycetidae</taxon>
        <taxon>Eurotiales</taxon>
        <taxon>Aspergillaceae</taxon>
        <taxon>Aspergillus</taxon>
        <taxon>Aspergillus subgen. Circumdati</taxon>
    </lineage>
</organism>
<dbReference type="AlphaFoldDB" id="A0A5N5WPF0"/>
<keyword evidence="3 5" id="KW-0378">Hydrolase</keyword>
<dbReference type="CDD" id="cd18621">
    <property type="entry name" value="GH32_XdINV-like"/>
    <property type="match status" value="1"/>
</dbReference>
<dbReference type="InterPro" id="IPR013148">
    <property type="entry name" value="Glyco_hydro_32_N"/>
</dbReference>
<dbReference type="PANTHER" id="PTHR42800:SF3">
    <property type="entry name" value="GLYCOSYL HYDROLASE FAMILY 32 N-TERMINAL DOMAIN-CONTAINING PROTEIN"/>
    <property type="match status" value="1"/>
</dbReference>
<feature type="region of interest" description="Disordered" evidence="6">
    <location>
        <begin position="1"/>
        <end position="24"/>
    </location>
</feature>
<proteinExistence type="inferred from homology"/>
<keyword evidence="2" id="KW-0732">Signal</keyword>
<dbReference type="GO" id="GO:0004575">
    <property type="term" value="F:sucrose alpha-glucosidase activity"/>
    <property type="evidence" value="ECO:0007669"/>
    <property type="project" value="TreeGrafter"/>
</dbReference>
<dbReference type="InterPro" id="IPR023296">
    <property type="entry name" value="Glyco_hydro_beta-prop_sf"/>
</dbReference>
<keyword evidence="10" id="KW-1185">Reference proteome</keyword>
<dbReference type="InterPro" id="IPR013189">
    <property type="entry name" value="Glyco_hydro_32_C"/>
</dbReference>
<keyword evidence="4 5" id="KW-0326">Glycosidase</keyword>
<dbReference type="GO" id="GO:0005987">
    <property type="term" value="P:sucrose catabolic process"/>
    <property type="evidence" value="ECO:0007669"/>
    <property type="project" value="TreeGrafter"/>
</dbReference>
<dbReference type="EMBL" id="ML732334">
    <property type="protein sequence ID" value="KAB8069597.1"/>
    <property type="molecule type" value="Genomic_DNA"/>
</dbReference>
<comment type="similarity">
    <text evidence="1 5">Belongs to the glycosyl hydrolase 32 family.</text>
</comment>
<dbReference type="GO" id="GO:0005737">
    <property type="term" value="C:cytoplasm"/>
    <property type="evidence" value="ECO:0007669"/>
    <property type="project" value="TreeGrafter"/>
</dbReference>
<evidence type="ECO:0000259" key="8">
    <source>
        <dbReference type="Pfam" id="PF08244"/>
    </source>
</evidence>
<evidence type="ECO:0000256" key="2">
    <source>
        <dbReference type="ARBA" id="ARBA00022729"/>
    </source>
</evidence>
<name>A0A5N5WPF0_9EURO</name>
<feature type="domain" description="Glycosyl hydrolase family 32 C-terminal" evidence="8">
    <location>
        <begin position="404"/>
        <end position="555"/>
    </location>
</feature>
<dbReference type="Proteomes" id="UP000326565">
    <property type="component" value="Unassembled WGS sequence"/>
</dbReference>
<dbReference type="SMART" id="SM00640">
    <property type="entry name" value="Glyco_32"/>
    <property type="match status" value="1"/>
</dbReference>
<evidence type="ECO:0000313" key="9">
    <source>
        <dbReference type="EMBL" id="KAB8069597.1"/>
    </source>
</evidence>
<dbReference type="SUPFAM" id="SSF75005">
    <property type="entry name" value="Arabinanase/levansucrase/invertase"/>
    <property type="match status" value="1"/>
</dbReference>
<dbReference type="Pfam" id="PF08244">
    <property type="entry name" value="Glyco_hydro_32C"/>
    <property type="match status" value="1"/>
</dbReference>
<dbReference type="PANTHER" id="PTHR42800">
    <property type="entry name" value="EXOINULINASE INUD (AFU_ORTHOLOGUE AFUA_5G00480)"/>
    <property type="match status" value="1"/>
</dbReference>
<gene>
    <name evidence="9" type="ORF">BDV29DRAFT_198564</name>
</gene>
<accession>A0A5N5WPF0</accession>
<dbReference type="Gene3D" id="2.60.120.560">
    <property type="entry name" value="Exo-inulinase, domain 1"/>
    <property type="match status" value="1"/>
</dbReference>
<dbReference type="Gene3D" id="2.115.10.20">
    <property type="entry name" value="Glycosyl hydrolase domain, family 43"/>
    <property type="match status" value="1"/>
</dbReference>
<evidence type="ECO:0000256" key="3">
    <source>
        <dbReference type="ARBA" id="ARBA00022801"/>
    </source>
</evidence>
<evidence type="ECO:0000256" key="6">
    <source>
        <dbReference type="SAM" id="MobiDB-lite"/>
    </source>
</evidence>
<reference evidence="9 10" key="1">
    <citation type="submission" date="2019-04" db="EMBL/GenBank/DDBJ databases">
        <title>Friends and foes A comparative genomics study of 23 Aspergillus species from section Flavi.</title>
        <authorList>
            <consortium name="DOE Joint Genome Institute"/>
            <person name="Kjaerbolling I."/>
            <person name="Vesth T."/>
            <person name="Frisvad J.C."/>
            <person name="Nybo J.L."/>
            <person name="Theobald S."/>
            <person name="Kildgaard S."/>
            <person name="Isbrandt T."/>
            <person name="Kuo A."/>
            <person name="Sato A."/>
            <person name="Lyhne E.K."/>
            <person name="Kogle M.E."/>
            <person name="Wiebenga A."/>
            <person name="Kun R.S."/>
            <person name="Lubbers R.J."/>
            <person name="Makela M.R."/>
            <person name="Barry K."/>
            <person name="Chovatia M."/>
            <person name="Clum A."/>
            <person name="Daum C."/>
            <person name="Haridas S."/>
            <person name="He G."/>
            <person name="LaButti K."/>
            <person name="Lipzen A."/>
            <person name="Mondo S."/>
            <person name="Riley R."/>
            <person name="Salamov A."/>
            <person name="Simmons B.A."/>
            <person name="Magnuson J.K."/>
            <person name="Henrissat B."/>
            <person name="Mortensen U.H."/>
            <person name="Larsen T.O."/>
            <person name="Devries R.P."/>
            <person name="Grigoriev I.V."/>
            <person name="Machida M."/>
            <person name="Baker S.E."/>
            <person name="Andersen M.R."/>
        </authorList>
    </citation>
    <scope>NUCLEOTIDE SEQUENCE [LARGE SCALE GENOMIC DNA]</scope>
    <source>
        <strain evidence="9 10">CBS 151.66</strain>
    </source>
</reference>
<evidence type="ECO:0000313" key="10">
    <source>
        <dbReference type="Proteomes" id="UP000326565"/>
    </source>
</evidence>
<dbReference type="InterPro" id="IPR013320">
    <property type="entry name" value="ConA-like_dom_sf"/>
</dbReference>